<dbReference type="RefSeq" id="XP_025355266.1">
    <property type="nucleotide sequence ID" value="XM_025498632.1"/>
</dbReference>
<dbReference type="GO" id="GO:0016020">
    <property type="term" value="C:membrane"/>
    <property type="evidence" value="ECO:0007669"/>
    <property type="project" value="UniProtKB-SubCell"/>
</dbReference>
<evidence type="ECO:0000256" key="1">
    <source>
        <dbReference type="ARBA" id="ARBA00004141"/>
    </source>
</evidence>
<protein>
    <submittedName>
        <fullName evidence="8">Amino acid transporter</fullName>
    </submittedName>
</protein>
<evidence type="ECO:0000256" key="2">
    <source>
        <dbReference type="ARBA" id="ARBA00022448"/>
    </source>
</evidence>
<dbReference type="STRING" id="1280837.A0A316VCD7"/>
<evidence type="ECO:0000256" key="5">
    <source>
        <dbReference type="ARBA" id="ARBA00023136"/>
    </source>
</evidence>
<feature type="transmembrane region" description="Helical" evidence="7">
    <location>
        <begin position="183"/>
        <end position="204"/>
    </location>
</feature>
<feature type="compositionally biased region" description="Low complexity" evidence="6">
    <location>
        <begin position="32"/>
        <end position="42"/>
    </location>
</feature>
<feature type="transmembrane region" description="Helical" evidence="7">
    <location>
        <begin position="289"/>
        <end position="313"/>
    </location>
</feature>
<keyword evidence="5 7" id="KW-0472">Membrane</keyword>
<evidence type="ECO:0000313" key="9">
    <source>
        <dbReference type="Proteomes" id="UP000245771"/>
    </source>
</evidence>
<dbReference type="AlphaFoldDB" id="A0A316VCD7"/>
<feature type="transmembrane region" description="Helical" evidence="7">
    <location>
        <begin position="210"/>
        <end position="230"/>
    </location>
</feature>
<dbReference type="GO" id="GO:0006865">
    <property type="term" value="P:amino acid transport"/>
    <property type="evidence" value="ECO:0007669"/>
    <property type="project" value="InterPro"/>
</dbReference>
<dbReference type="InterPro" id="IPR002293">
    <property type="entry name" value="AA/rel_permease1"/>
</dbReference>
<keyword evidence="2" id="KW-0813">Transport</keyword>
<dbReference type="OrthoDB" id="3900342at2759"/>
<evidence type="ECO:0000256" key="3">
    <source>
        <dbReference type="ARBA" id="ARBA00022692"/>
    </source>
</evidence>
<reference evidence="8 9" key="1">
    <citation type="journal article" date="2018" name="Mol. Biol. Evol.">
        <title>Broad Genomic Sampling Reveals a Smut Pathogenic Ancestry of the Fungal Clade Ustilaginomycotina.</title>
        <authorList>
            <person name="Kijpornyongpan T."/>
            <person name="Mondo S.J."/>
            <person name="Barry K."/>
            <person name="Sandor L."/>
            <person name="Lee J."/>
            <person name="Lipzen A."/>
            <person name="Pangilinan J."/>
            <person name="LaButti K."/>
            <person name="Hainaut M."/>
            <person name="Henrissat B."/>
            <person name="Grigoriev I.V."/>
            <person name="Spatafora J.W."/>
            <person name="Aime M.C."/>
        </authorList>
    </citation>
    <scope>NUCLEOTIDE SEQUENCE [LARGE SCALE GENOMIC DNA]</scope>
    <source>
        <strain evidence="8 9">MCA 3882</strain>
    </source>
</reference>
<proteinExistence type="predicted"/>
<feature type="transmembrane region" description="Helical" evidence="7">
    <location>
        <begin position="58"/>
        <end position="83"/>
    </location>
</feature>
<keyword evidence="3 7" id="KW-0812">Transmembrane</keyword>
<gene>
    <name evidence="8" type="ORF">FA14DRAFT_160340</name>
</gene>
<dbReference type="PIRSF" id="PIRSF006060">
    <property type="entry name" value="AA_transporter"/>
    <property type="match status" value="1"/>
</dbReference>
<dbReference type="Gene3D" id="1.20.1740.10">
    <property type="entry name" value="Amino acid/polyamine transporter I"/>
    <property type="match status" value="1"/>
</dbReference>
<evidence type="ECO:0000256" key="7">
    <source>
        <dbReference type="SAM" id="Phobius"/>
    </source>
</evidence>
<evidence type="ECO:0000256" key="6">
    <source>
        <dbReference type="SAM" id="MobiDB-lite"/>
    </source>
</evidence>
<dbReference type="GO" id="GO:0022857">
    <property type="term" value="F:transmembrane transporter activity"/>
    <property type="evidence" value="ECO:0007669"/>
    <property type="project" value="InterPro"/>
</dbReference>
<evidence type="ECO:0000256" key="4">
    <source>
        <dbReference type="ARBA" id="ARBA00022989"/>
    </source>
</evidence>
<dbReference type="NCBIfam" id="TIGR01167">
    <property type="entry name" value="LPXTG_anchor"/>
    <property type="match status" value="1"/>
</dbReference>
<comment type="subcellular location">
    <subcellularLocation>
        <location evidence="1">Membrane</location>
        <topology evidence="1">Multi-pass membrane protein</topology>
    </subcellularLocation>
</comment>
<feature type="transmembrane region" description="Helical" evidence="7">
    <location>
        <begin position="523"/>
        <end position="542"/>
    </location>
</feature>
<dbReference type="InParanoid" id="A0A316VCD7"/>
<feature type="transmembrane region" description="Helical" evidence="7">
    <location>
        <begin position="419"/>
        <end position="441"/>
    </location>
</feature>
<dbReference type="GeneID" id="37020413"/>
<dbReference type="Proteomes" id="UP000245771">
    <property type="component" value="Unassembled WGS sequence"/>
</dbReference>
<feature type="transmembrane region" description="Helical" evidence="7">
    <location>
        <begin position="492"/>
        <end position="511"/>
    </location>
</feature>
<name>A0A316VCD7_9BASI</name>
<dbReference type="EMBL" id="KZ819603">
    <property type="protein sequence ID" value="PWN34964.1"/>
    <property type="molecule type" value="Genomic_DNA"/>
</dbReference>
<feature type="compositionally biased region" description="Basic and acidic residues" evidence="6">
    <location>
        <begin position="1"/>
        <end position="10"/>
    </location>
</feature>
<dbReference type="PANTHER" id="PTHR45649:SF14">
    <property type="entry name" value="GABA PERMEASE"/>
    <property type="match status" value="1"/>
</dbReference>
<feature type="transmembrane region" description="Helical" evidence="7">
    <location>
        <begin position="147"/>
        <end position="171"/>
    </location>
</feature>
<evidence type="ECO:0000313" key="8">
    <source>
        <dbReference type="EMBL" id="PWN34964.1"/>
    </source>
</evidence>
<accession>A0A316VCD7</accession>
<organism evidence="8 9">
    <name type="scientific">Meira miltonrushii</name>
    <dbReference type="NCBI Taxonomy" id="1280837"/>
    <lineage>
        <taxon>Eukaryota</taxon>
        <taxon>Fungi</taxon>
        <taxon>Dikarya</taxon>
        <taxon>Basidiomycota</taxon>
        <taxon>Ustilaginomycotina</taxon>
        <taxon>Exobasidiomycetes</taxon>
        <taxon>Exobasidiales</taxon>
        <taxon>Brachybasidiaceae</taxon>
        <taxon>Meira</taxon>
    </lineage>
</organism>
<feature type="transmembrane region" description="Helical" evidence="7">
    <location>
        <begin position="89"/>
        <end position="112"/>
    </location>
</feature>
<feature type="region of interest" description="Disordered" evidence="6">
    <location>
        <begin position="1"/>
        <end position="45"/>
    </location>
</feature>
<keyword evidence="9" id="KW-1185">Reference proteome</keyword>
<dbReference type="PANTHER" id="PTHR45649">
    <property type="entry name" value="AMINO-ACID PERMEASE BAT1"/>
    <property type="match status" value="1"/>
</dbReference>
<feature type="transmembrane region" description="Helical" evidence="7">
    <location>
        <begin position="389"/>
        <end position="413"/>
    </location>
</feature>
<dbReference type="Pfam" id="PF13520">
    <property type="entry name" value="AA_permease_2"/>
    <property type="match status" value="1"/>
</dbReference>
<dbReference type="PROSITE" id="PS00218">
    <property type="entry name" value="AMINO_ACID_PERMEASE_1"/>
    <property type="match status" value="1"/>
</dbReference>
<dbReference type="InterPro" id="IPR004840">
    <property type="entry name" value="Amino_acid_permease_CS"/>
</dbReference>
<sequence length="567" mass="60775">MGSRSSDENANKTSNEKAMVSSNVIGEKNDTSSPHQPSSPQQGDAATEIFHRKRFSSLAIVGLAFAILNSPTAASASLSVVIVSGGPVAAIWGMLISATGVFCIAASMAELASTLPTPGGPYHWAYRLAPSSFQVGLAYFTGWLAAAGWVCLTATTSSLAGSLIVGIIALLHPNYQEQAWHEFLIYIAFAIGAWCVNVFGVRALDGINKAALIWSLAGVALIMITTLACASPQYQTGKFVFATYINRTGWSDGVAYILGLLQSTFSLVGTDGATHIIDEMPRPHIYAPLAMIIAPIIGSLSAFIILIVFLFVLKDFDAVASSSAGPLLEIIYQAVGNKGGAVALYMFPVCSMGFAAISILCASSRQTQAFARDYGLPFAHFFSKESRRFGVPIPAITLTSFWVIVFGCIYLGSTSAFNAIISSSVVMLQWTYCIPVILLMVRGRSLLDKIAAEEEENAVREQNDVIQGTIVEPGTQTILHVKRHYNMGKWGYLVNAYGVAFNIVTSVFFLFPPQLPATGSTVNYAAAVVAFVLLLAVLSWIFDGRKKYSGPRDLAHALARARNAREE</sequence>
<keyword evidence="4 7" id="KW-1133">Transmembrane helix</keyword>
<feature type="transmembrane region" description="Helical" evidence="7">
    <location>
        <begin position="342"/>
        <end position="362"/>
    </location>
</feature>